<protein>
    <submittedName>
        <fullName evidence="2">Uncharacterized protein</fullName>
    </submittedName>
</protein>
<comment type="caution">
    <text evidence="2">The sequence shown here is derived from an EMBL/GenBank/DDBJ whole genome shotgun (WGS) entry which is preliminary data.</text>
</comment>
<dbReference type="GeneID" id="71854629"/>
<feature type="transmembrane region" description="Helical" evidence="1">
    <location>
        <begin position="38"/>
        <end position="59"/>
    </location>
</feature>
<gene>
    <name evidence="2" type="ORF">ACFOZ7_06205</name>
</gene>
<dbReference type="EMBL" id="JBHSDJ010000013">
    <property type="protein sequence ID" value="MFC4246588.1"/>
    <property type="molecule type" value="Genomic_DNA"/>
</dbReference>
<dbReference type="RefSeq" id="WP_246966713.1">
    <property type="nucleotide sequence ID" value="NZ_CP095397.1"/>
</dbReference>
<sequence>MSSAPVTERIPVRYGIVLLAALLVSFVYALLVADLLRWAWAVGAAVSLSLALFLCYLLYRAVLAIERISYKL</sequence>
<evidence type="ECO:0000313" key="2">
    <source>
        <dbReference type="EMBL" id="MFC4246588.1"/>
    </source>
</evidence>
<proteinExistence type="predicted"/>
<name>A0ABD5NY06_9EURY</name>
<evidence type="ECO:0000313" key="3">
    <source>
        <dbReference type="Proteomes" id="UP001595821"/>
    </source>
</evidence>
<keyword evidence="1" id="KW-0472">Membrane</keyword>
<organism evidence="2 3">
    <name type="scientific">Natribaculum luteum</name>
    <dbReference type="NCBI Taxonomy" id="1586232"/>
    <lineage>
        <taxon>Archaea</taxon>
        <taxon>Methanobacteriati</taxon>
        <taxon>Methanobacteriota</taxon>
        <taxon>Stenosarchaea group</taxon>
        <taxon>Halobacteria</taxon>
        <taxon>Halobacteriales</taxon>
        <taxon>Natrialbaceae</taxon>
        <taxon>Natribaculum</taxon>
    </lineage>
</organism>
<feature type="transmembrane region" description="Helical" evidence="1">
    <location>
        <begin position="12"/>
        <end position="32"/>
    </location>
</feature>
<accession>A0ABD5NY06</accession>
<keyword evidence="1" id="KW-0812">Transmembrane</keyword>
<keyword evidence="1" id="KW-1133">Transmembrane helix</keyword>
<dbReference type="AlphaFoldDB" id="A0ABD5NY06"/>
<reference evidence="2 3" key="1">
    <citation type="journal article" date="2014" name="Int. J. Syst. Evol. Microbiol.">
        <title>Complete genome sequence of Corynebacterium casei LMG S-19264T (=DSM 44701T), isolated from a smear-ripened cheese.</title>
        <authorList>
            <consortium name="US DOE Joint Genome Institute (JGI-PGF)"/>
            <person name="Walter F."/>
            <person name="Albersmeier A."/>
            <person name="Kalinowski J."/>
            <person name="Ruckert C."/>
        </authorList>
    </citation>
    <scope>NUCLEOTIDE SEQUENCE [LARGE SCALE GENOMIC DNA]</scope>
    <source>
        <strain evidence="2 3">IBRC-M 10912</strain>
    </source>
</reference>
<evidence type="ECO:0000256" key="1">
    <source>
        <dbReference type="SAM" id="Phobius"/>
    </source>
</evidence>
<dbReference type="Proteomes" id="UP001595821">
    <property type="component" value="Unassembled WGS sequence"/>
</dbReference>